<protein>
    <submittedName>
        <fullName evidence="1">TIGR04255 family protein</fullName>
    </submittedName>
</protein>
<accession>A0ABS9U753</accession>
<evidence type="ECO:0000313" key="2">
    <source>
        <dbReference type="Proteomes" id="UP001202922"/>
    </source>
</evidence>
<dbReference type="NCBIfam" id="TIGR04255">
    <property type="entry name" value="sporadTIGR04255"/>
    <property type="match status" value="1"/>
</dbReference>
<dbReference type="Proteomes" id="UP001202922">
    <property type="component" value="Unassembled WGS sequence"/>
</dbReference>
<comment type="caution">
    <text evidence="1">The sequence shown here is derived from an EMBL/GenBank/DDBJ whole genome shotgun (WGS) entry which is preliminary data.</text>
</comment>
<dbReference type="EMBL" id="JAKZBV010000002">
    <property type="protein sequence ID" value="MCH6472524.1"/>
    <property type="molecule type" value="Genomic_DNA"/>
</dbReference>
<evidence type="ECO:0000313" key="1">
    <source>
        <dbReference type="EMBL" id="MCH6472524.1"/>
    </source>
</evidence>
<dbReference type="RefSeq" id="WP_241056693.1">
    <property type="nucleotide sequence ID" value="NZ_JAKZBV010000002.1"/>
</dbReference>
<gene>
    <name evidence="1" type="ORF">L0M17_21610</name>
</gene>
<proteinExistence type="predicted"/>
<name>A0ABS9U753_9MICC</name>
<organism evidence="1 2">
    <name type="scientific">Sinomonas terrae</name>
    <dbReference type="NCBI Taxonomy" id="2908838"/>
    <lineage>
        <taxon>Bacteria</taxon>
        <taxon>Bacillati</taxon>
        <taxon>Actinomycetota</taxon>
        <taxon>Actinomycetes</taxon>
        <taxon>Micrococcales</taxon>
        <taxon>Micrococcaceae</taxon>
        <taxon>Sinomonas</taxon>
    </lineage>
</organism>
<reference evidence="1 2" key="1">
    <citation type="submission" date="2022-03" db="EMBL/GenBank/DDBJ databases">
        <title>Sinomonas sp. isolated from a soil.</title>
        <authorList>
            <person name="Han J."/>
            <person name="Kim D.-U."/>
        </authorList>
    </citation>
    <scope>NUCLEOTIDE SEQUENCE [LARGE SCALE GENOMIC DNA]</scope>
    <source>
        <strain evidence="1 2">5-5</strain>
    </source>
</reference>
<keyword evidence="2" id="KW-1185">Reference proteome</keyword>
<sequence>MYPQREVFPNSPLALVAAEIRFTDAPRLRQQETLDGIAVALEHLLPIQVQHQQALNVQVVVPGQQPQVQFVSGRTMKNVASTSAMTLFPDRLAFETTDYTDFGSFREAVLACTSALVESRVTPAIQRIGLRYLDEIRVPSAPTIDAREWGEWIDNRLVDQLRLGPSDAPIVRAEGFISYDLTNRRGLNFRFAALQSGAVVVSSDLIRRPFSQELPLFVLDFDGYEDFTMQAATLLDVNVVARTLDAVHGPAGATFQNVITDKARDLFRERSRR</sequence>
<dbReference type="InterPro" id="IPR026349">
    <property type="entry name" value="CHP04255"/>
</dbReference>